<evidence type="ECO:0000256" key="1">
    <source>
        <dbReference type="SAM" id="MobiDB-lite"/>
    </source>
</evidence>
<comment type="caution">
    <text evidence="2">The sequence shown here is derived from an EMBL/GenBank/DDBJ whole genome shotgun (WGS) entry which is preliminary data.</text>
</comment>
<dbReference type="RefSeq" id="WP_172831030.1">
    <property type="nucleotide sequence ID" value="NZ_JACIIG010000014.1"/>
</dbReference>
<protein>
    <submittedName>
        <fullName evidence="2">Uncharacterized protein</fullName>
    </submittedName>
</protein>
<evidence type="ECO:0000313" key="2">
    <source>
        <dbReference type="EMBL" id="MBB4570598.1"/>
    </source>
</evidence>
<keyword evidence="3" id="KW-1185">Reference proteome</keyword>
<dbReference type="EMBL" id="JACIIG010000014">
    <property type="protein sequence ID" value="MBB4570598.1"/>
    <property type="molecule type" value="Genomic_DNA"/>
</dbReference>
<feature type="compositionally biased region" description="Polar residues" evidence="1">
    <location>
        <begin position="1"/>
        <end position="13"/>
    </location>
</feature>
<gene>
    <name evidence="2" type="ORF">GGE60_004737</name>
</gene>
<name>A0A7W6ZYQ2_9HYPH</name>
<dbReference type="AlphaFoldDB" id="A0A7W6ZYQ2"/>
<sequence length="45" mass="5453">MDDSNAPQRQTKTPAKEPLPADEKFYDPWEEEFRKVYRDDKAFDF</sequence>
<reference evidence="2 3" key="1">
    <citation type="submission" date="2020-08" db="EMBL/GenBank/DDBJ databases">
        <title>Genomic Encyclopedia of Type Strains, Phase IV (KMG-V): Genome sequencing to study the core and pangenomes of soil and plant-associated prokaryotes.</title>
        <authorList>
            <person name="Whitman W."/>
        </authorList>
    </citation>
    <scope>NUCLEOTIDE SEQUENCE [LARGE SCALE GENOMIC DNA]</scope>
    <source>
        <strain evidence="2 3">SEMIA 492</strain>
    </source>
</reference>
<dbReference type="Proteomes" id="UP000543836">
    <property type="component" value="Unassembled WGS sequence"/>
</dbReference>
<evidence type="ECO:0000313" key="3">
    <source>
        <dbReference type="Proteomes" id="UP000543836"/>
    </source>
</evidence>
<accession>A0A7W6ZYQ2</accession>
<feature type="region of interest" description="Disordered" evidence="1">
    <location>
        <begin position="1"/>
        <end position="24"/>
    </location>
</feature>
<organism evidence="2 3">
    <name type="scientific">Rhizobium leucaenae</name>
    <dbReference type="NCBI Taxonomy" id="29450"/>
    <lineage>
        <taxon>Bacteria</taxon>
        <taxon>Pseudomonadati</taxon>
        <taxon>Pseudomonadota</taxon>
        <taxon>Alphaproteobacteria</taxon>
        <taxon>Hyphomicrobiales</taxon>
        <taxon>Rhizobiaceae</taxon>
        <taxon>Rhizobium/Agrobacterium group</taxon>
        <taxon>Rhizobium</taxon>
    </lineage>
</organism>
<proteinExistence type="predicted"/>